<dbReference type="InterPro" id="IPR007630">
    <property type="entry name" value="RNA_pol_sigma70_r4"/>
</dbReference>
<dbReference type="PROSITE" id="PS51913">
    <property type="entry name" value="HTH_HARE"/>
    <property type="match status" value="1"/>
</dbReference>
<dbReference type="GO" id="GO:0003700">
    <property type="term" value="F:DNA-binding transcription factor activity"/>
    <property type="evidence" value="ECO:0007669"/>
    <property type="project" value="InterPro"/>
</dbReference>
<accession>A0A1G2LB51</accession>
<proteinExistence type="predicted"/>
<dbReference type="InterPro" id="IPR036388">
    <property type="entry name" value="WH-like_DNA-bd_sf"/>
</dbReference>
<feature type="domain" description="HTH HARE-type" evidence="2">
    <location>
        <begin position="220"/>
        <end position="284"/>
    </location>
</feature>
<dbReference type="EMBL" id="MHQT01000034">
    <property type="protein sequence ID" value="OHA08875.1"/>
    <property type="molecule type" value="Genomic_DNA"/>
</dbReference>
<reference evidence="3 4" key="1">
    <citation type="journal article" date="2016" name="Nat. Commun.">
        <title>Thousands of microbial genomes shed light on interconnected biogeochemical processes in an aquifer system.</title>
        <authorList>
            <person name="Anantharaman K."/>
            <person name="Brown C.T."/>
            <person name="Hug L.A."/>
            <person name="Sharon I."/>
            <person name="Castelle C.J."/>
            <person name="Probst A.J."/>
            <person name="Thomas B.C."/>
            <person name="Singh A."/>
            <person name="Wilkins M.J."/>
            <person name="Karaoz U."/>
            <person name="Brodie E.L."/>
            <person name="Williams K.H."/>
            <person name="Hubbard S.S."/>
            <person name="Banfield J.F."/>
        </authorList>
    </citation>
    <scope>NUCLEOTIDE SEQUENCE [LARGE SCALE GENOMIC DNA]</scope>
</reference>
<dbReference type="SUPFAM" id="SSF88659">
    <property type="entry name" value="Sigma3 and sigma4 domains of RNA polymerase sigma factors"/>
    <property type="match status" value="1"/>
</dbReference>
<dbReference type="STRING" id="1802281.A3A44_02155"/>
<dbReference type="CDD" id="cd06171">
    <property type="entry name" value="Sigma70_r4"/>
    <property type="match status" value="1"/>
</dbReference>
<dbReference type="InterPro" id="IPR000943">
    <property type="entry name" value="RNA_pol_sigma70"/>
</dbReference>
<dbReference type="InterPro" id="IPR038087">
    <property type="entry name" value="RNAP_delta_N_dom_sf"/>
</dbReference>
<dbReference type="PRINTS" id="PR00046">
    <property type="entry name" value="SIGMA70FCT"/>
</dbReference>
<name>A0A1G2LB51_9BACT</name>
<organism evidence="3 4">
    <name type="scientific">Candidatus Sungbacteria bacterium RIFCSPLOWO2_01_FULL_60_25</name>
    <dbReference type="NCBI Taxonomy" id="1802281"/>
    <lineage>
        <taxon>Bacteria</taxon>
        <taxon>Candidatus Sungiibacteriota</taxon>
    </lineage>
</organism>
<dbReference type="InterPro" id="IPR007759">
    <property type="entry name" value="Asxl_HARE-HTH"/>
</dbReference>
<dbReference type="PANTHER" id="PTHR30603">
    <property type="entry name" value="RNA POLYMERASE SIGMA FACTOR RPO"/>
    <property type="match status" value="1"/>
</dbReference>
<dbReference type="GO" id="GO:0006352">
    <property type="term" value="P:DNA-templated transcription initiation"/>
    <property type="evidence" value="ECO:0007669"/>
    <property type="project" value="InterPro"/>
</dbReference>
<comment type="caution">
    <text evidence="3">The sequence shown here is derived from an EMBL/GenBank/DDBJ whole genome shotgun (WGS) entry which is preliminary data.</text>
</comment>
<evidence type="ECO:0000259" key="2">
    <source>
        <dbReference type="PROSITE" id="PS51913"/>
    </source>
</evidence>
<sequence>MKKLTLPTHPREAVAATLKSLPSPRVREVLERRFGLRGKEPETLEAIGHSFRVTRERVRQIEAEGLRQLAKPAVIATLAPVIGAVEKHFEDHGRVFEEGKLLHSMAEPRFHNHVYFLLTVAEPFTPKSEDETWHDRWYTKDEALKGAESIIARTAEDLAGVKKPIPAAELFRILKTQAKAVLGAVPNPDTLESYLSISKLIKQNPYGEFGLVSWPSIKPRGVKDKAYAVLAKSGKPMHFREVASAISKSGWSAKRAHPQTVHNELIKDPRFVLVGRGLYALAEWGFAPGTVSEVIAGVLQGAKKPLSKEEIAKRVLTQRFVKPNTVFLSLQNRELFQRTGGGYMLA</sequence>
<dbReference type="InterPro" id="IPR050239">
    <property type="entry name" value="Sigma-70_RNA_pol_init_factors"/>
</dbReference>
<dbReference type="Pfam" id="PF05066">
    <property type="entry name" value="HARE-HTH"/>
    <property type="match status" value="1"/>
</dbReference>
<dbReference type="Gene3D" id="1.10.10.10">
    <property type="entry name" value="Winged helix-like DNA-binding domain superfamily/Winged helix DNA-binding domain"/>
    <property type="match status" value="1"/>
</dbReference>
<protein>
    <recommendedName>
        <fullName evidence="2">HTH HARE-type domain-containing protein</fullName>
    </recommendedName>
</protein>
<dbReference type="Gene3D" id="1.10.10.1250">
    <property type="entry name" value="RNA polymerase, subunit delta, N-terminal domain"/>
    <property type="match status" value="1"/>
</dbReference>
<dbReference type="Pfam" id="PF04545">
    <property type="entry name" value="Sigma70_r4"/>
    <property type="match status" value="1"/>
</dbReference>
<keyword evidence="1" id="KW-0804">Transcription</keyword>
<dbReference type="AlphaFoldDB" id="A0A1G2LB51"/>
<evidence type="ECO:0000256" key="1">
    <source>
        <dbReference type="ARBA" id="ARBA00023163"/>
    </source>
</evidence>
<evidence type="ECO:0000313" key="4">
    <source>
        <dbReference type="Proteomes" id="UP000178977"/>
    </source>
</evidence>
<gene>
    <name evidence="3" type="ORF">A3A44_02155</name>
</gene>
<evidence type="ECO:0000313" key="3">
    <source>
        <dbReference type="EMBL" id="OHA08875.1"/>
    </source>
</evidence>
<dbReference type="InterPro" id="IPR013324">
    <property type="entry name" value="RNA_pol_sigma_r3/r4-like"/>
</dbReference>
<dbReference type="PANTHER" id="PTHR30603:SF47">
    <property type="entry name" value="RNA POLYMERASE SIGMA FACTOR SIGD, CHLOROPLASTIC"/>
    <property type="match status" value="1"/>
</dbReference>
<dbReference type="Proteomes" id="UP000178977">
    <property type="component" value="Unassembled WGS sequence"/>
</dbReference>